<dbReference type="PANTHER" id="PTHR10142:SF0">
    <property type="entry name" value="DNA REPAIR PROTEIN COMPLEMENTING XP-A CELLS"/>
    <property type="match status" value="1"/>
</dbReference>
<dbReference type="GO" id="GO:0006284">
    <property type="term" value="P:base-excision repair"/>
    <property type="evidence" value="ECO:0007669"/>
    <property type="project" value="TreeGrafter"/>
</dbReference>
<dbReference type="AlphaFoldDB" id="A0A9N9DW79"/>
<keyword evidence="13" id="KW-0539">Nucleus</keyword>
<dbReference type="Gene3D" id="6.10.140.1320">
    <property type="match status" value="1"/>
</dbReference>
<keyword evidence="11 16" id="KW-0472">Membrane</keyword>
<dbReference type="FunFam" id="3.90.530.10:FF:000003">
    <property type="entry name" value="Dna repair rad14 protein"/>
    <property type="match status" value="1"/>
</dbReference>
<protein>
    <recommendedName>
        <fullName evidence="14">DNA repair protein RAD14</fullName>
    </recommendedName>
</protein>
<evidence type="ECO:0000256" key="6">
    <source>
        <dbReference type="ARBA" id="ARBA00022763"/>
    </source>
</evidence>
<dbReference type="GO" id="GO:0005739">
    <property type="term" value="C:mitochondrion"/>
    <property type="evidence" value="ECO:0007669"/>
    <property type="project" value="UniProtKB-SubCell"/>
</dbReference>
<evidence type="ECO:0000259" key="17">
    <source>
        <dbReference type="PROSITE" id="PS51503"/>
    </source>
</evidence>
<feature type="domain" description="HIG1" evidence="17">
    <location>
        <begin position="104"/>
        <end position="206"/>
    </location>
</feature>
<organism evidence="18 19">
    <name type="scientific">Cetraspora pellucida</name>
    <dbReference type="NCBI Taxonomy" id="1433469"/>
    <lineage>
        <taxon>Eukaryota</taxon>
        <taxon>Fungi</taxon>
        <taxon>Fungi incertae sedis</taxon>
        <taxon>Mucoromycota</taxon>
        <taxon>Glomeromycotina</taxon>
        <taxon>Glomeromycetes</taxon>
        <taxon>Diversisporales</taxon>
        <taxon>Gigasporaceae</taxon>
        <taxon>Cetraspora</taxon>
    </lineage>
</organism>
<dbReference type="PANTHER" id="PTHR10142">
    <property type="entry name" value="DNA REPAIR PROTEIN COMPLEMENTING XP-A CELLS"/>
    <property type="match status" value="1"/>
</dbReference>
<gene>
    <name evidence="18" type="ORF">CPELLU_LOCUS9526</name>
</gene>
<comment type="caution">
    <text evidence="18">The sequence shown here is derived from an EMBL/GenBank/DDBJ whole genome shotgun (WGS) entry which is preliminary data.</text>
</comment>
<evidence type="ECO:0000256" key="1">
    <source>
        <dbReference type="ARBA" id="ARBA00004123"/>
    </source>
</evidence>
<dbReference type="Gene3D" id="3.90.530.10">
    <property type="entry name" value="XPA C-terminal domain"/>
    <property type="match status" value="1"/>
</dbReference>
<dbReference type="PROSITE" id="PS51503">
    <property type="entry name" value="HIG1"/>
    <property type="match status" value="1"/>
</dbReference>
<dbReference type="PROSITE" id="PS00753">
    <property type="entry name" value="XPA_2"/>
    <property type="match status" value="1"/>
</dbReference>
<dbReference type="InterPro" id="IPR007667">
    <property type="entry name" value="Hypoxia_induced_domain"/>
</dbReference>
<evidence type="ECO:0000256" key="10">
    <source>
        <dbReference type="ARBA" id="ARBA00023125"/>
    </source>
</evidence>
<feature type="compositionally biased region" description="Polar residues" evidence="15">
    <location>
        <begin position="250"/>
        <end position="264"/>
    </location>
</feature>
<dbReference type="GO" id="GO:0000110">
    <property type="term" value="C:nucleotide-excision repair factor 1 complex"/>
    <property type="evidence" value="ECO:0007669"/>
    <property type="project" value="TreeGrafter"/>
</dbReference>
<dbReference type="CDD" id="cd21077">
    <property type="entry name" value="DBD_Rad14"/>
    <property type="match status" value="1"/>
</dbReference>
<evidence type="ECO:0000256" key="9">
    <source>
        <dbReference type="ARBA" id="ARBA00022989"/>
    </source>
</evidence>
<dbReference type="OrthoDB" id="68328at2759"/>
<dbReference type="Pfam" id="PF04588">
    <property type="entry name" value="HIG_1_N"/>
    <property type="match status" value="1"/>
</dbReference>
<comment type="similarity">
    <text evidence="3">Belongs to the XPA family.</text>
</comment>
<evidence type="ECO:0000256" key="8">
    <source>
        <dbReference type="ARBA" id="ARBA00022833"/>
    </source>
</evidence>
<dbReference type="GO" id="GO:1901255">
    <property type="term" value="P:nucleotide-excision repair involved in interstrand cross-link repair"/>
    <property type="evidence" value="ECO:0007669"/>
    <property type="project" value="TreeGrafter"/>
</dbReference>
<evidence type="ECO:0000313" key="18">
    <source>
        <dbReference type="EMBL" id="CAG8655022.1"/>
    </source>
</evidence>
<dbReference type="GO" id="GO:0070914">
    <property type="term" value="P:UV-damage excision repair"/>
    <property type="evidence" value="ECO:0007669"/>
    <property type="project" value="TreeGrafter"/>
</dbReference>
<sequence>MDDPNADTEWNDILRARGILPPKEGPTEEEILEAMDQAVMEKQDKHLDDKTLDELDELEDEEDERILLEYRQRRIAEMNAEALRAKFGEVIQISKPDFVREVTDASKEVWMEKPDPKTIPQQIDYKKNNYNNYFLRKLKDQPLIPFGMTLTVLALLGATVGYQRGDSKTMQKFLRFRVFAQGFTVVAAVGIPAYYQLTQMTDQNETISNSEGGSCPIAETPYSTLSPEIKKRIEENRLKAKAIQLEKKLQNGSDRTSQTLIDQQNTESTTSTNASNSEEKLRPMKKFQNYVDYDFSKMENTRGGFLLEDSVENSKKRKLTEPEPEDPPINPILSENPRCKECKSVEIDYQFHRTFRINICKTCKEKFPEKYSLLTKTEVKEDYLLTDAELKDEESLPHLSKPNPHKSTWNDMMLYLREQVEEFSFKKWGGAEALDKEFEKRQNEKKKRKDKKFKSKLADLRKRTRTEELEKNRYREHKHEFGMAVEDPETGVSTQTCSSCGISVEVVLF</sequence>
<comment type="subcellular location">
    <subcellularLocation>
        <location evidence="2">Mitochondrion</location>
    </subcellularLocation>
    <subcellularLocation>
        <location evidence="1">Nucleus</location>
    </subcellularLocation>
</comment>
<keyword evidence="8" id="KW-0862">Zinc</keyword>
<name>A0A9N9DW79_9GLOM</name>
<evidence type="ECO:0000256" key="3">
    <source>
        <dbReference type="ARBA" id="ARBA00005548"/>
    </source>
</evidence>
<dbReference type="Pfam" id="PF05181">
    <property type="entry name" value="XPA_C"/>
    <property type="match status" value="1"/>
</dbReference>
<keyword evidence="5" id="KW-0479">Metal-binding</keyword>
<dbReference type="InterPro" id="IPR036249">
    <property type="entry name" value="Thioredoxin-like_sf"/>
</dbReference>
<evidence type="ECO:0000256" key="14">
    <source>
        <dbReference type="ARBA" id="ARBA00072989"/>
    </source>
</evidence>
<dbReference type="EMBL" id="CAJVQA010007328">
    <property type="protein sequence ID" value="CAG8655022.1"/>
    <property type="molecule type" value="Genomic_DNA"/>
</dbReference>
<keyword evidence="6" id="KW-0227">DNA damage</keyword>
<evidence type="ECO:0000256" key="16">
    <source>
        <dbReference type="SAM" id="Phobius"/>
    </source>
</evidence>
<dbReference type="InterPro" id="IPR000465">
    <property type="entry name" value="XPA/RAD14"/>
</dbReference>
<feature type="compositionally biased region" description="Low complexity" evidence="15">
    <location>
        <begin position="265"/>
        <end position="276"/>
    </location>
</feature>
<accession>A0A9N9DW79</accession>
<evidence type="ECO:0000256" key="11">
    <source>
        <dbReference type="ARBA" id="ARBA00023136"/>
    </source>
</evidence>
<dbReference type="GO" id="GO:0000715">
    <property type="term" value="P:nucleotide-excision repair, DNA damage recognition"/>
    <property type="evidence" value="ECO:0007669"/>
    <property type="project" value="TreeGrafter"/>
</dbReference>
<reference evidence="18" key="1">
    <citation type="submission" date="2021-06" db="EMBL/GenBank/DDBJ databases">
        <authorList>
            <person name="Kallberg Y."/>
            <person name="Tangrot J."/>
            <person name="Rosling A."/>
        </authorList>
    </citation>
    <scope>NUCLEOTIDE SEQUENCE</scope>
    <source>
        <strain evidence="18">FL966</strain>
    </source>
</reference>
<evidence type="ECO:0000256" key="4">
    <source>
        <dbReference type="ARBA" id="ARBA00022692"/>
    </source>
</evidence>
<evidence type="ECO:0000256" key="13">
    <source>
        <dbReference type="ARBA" id="ARBA00023242"/>
    </source>
</evidence>
<evidence type="ECO:0000256" key="5">
    <source>
        <dbReference type="ARBA" id="ARBA00022723"/>
    </source>
</evidence>
<feature type="region of interest" description="Disordered" evidence="15">
    <location>
        <begin position="307"/>
        <end position="332"/>
    </location>
</feature>
<evidence type="ECO:0000256" key="15">
    <source>
        <dbReference type="SAM" id="MobiDB-lite"/>
    </source>
</evidence>
<dbReference type="Proteomes" id="UP000789759">
    <property type="component" value="Unassembled WGS sequence"/>
</dbReference>
<keyword evidence="19" id="KW-1185">Reference proteome</keyword>
<keyword evidence="9 16" id="KW-1133">Transmembrane helix</keyword>
<proteinExistence type="inferred from homology"/>
<keyword evidence="12" id="KW-0234">DNA repair</keyword>
<dbReference type="GO" id="GO:0003684">
    <property type="term" value="F:damaged DNA binding"/>
    <property type="evidence" value="ECO:0007669"/>
    <property type="project" value="InterPro"/>
</dbReference>
<dbReference type="InterPro" id="IPR037129">
    <property type="entry name" value="XPA_sf"/>
</dbReference>
<keyword evidence="7" id="KW-0863">Zinc-finger</keyword>
<dbReference type="SUPFAM" id="SSF46955">
    <property type="entry name" value="Putative DNA-binding domain"/>
    <property type="match status" value="1"/>
</dbReference>
<dbReference type="NCBIfam" id="TIGR00598">
    <property type="entry name" value="rad14"/>
    <property type="match status" value="1"/>
</dbReference>
<dbReference type="InterPro" id="IPR022658">
    <property type="entry name" value="XPA_CS"/>
</dbReference>
<evidence type="ECO:0000313" key="19">
    <source>
        <dbReference type="Proteomes" id="UP000789759"/>
    </source>
</evidence>
<keyword evidence="4 16" id="KW-0812">Transmembrane</keyword>
<feature type="transmembrane region" description="Helical" evidence="16">
    <location>
        <begin position="174"/>
        <end position="195"/>
    </location>
</feature>
<keyword evidence="10" id="KW-0238">DNA-binding</keyword>
<evidence type="ECO:0000256" key="12">
    <source>
        <dbReference type="ARBA" id="ARBA00023204"/>
    </source>
</evidence>
<feature type="transmembrane region" description="Helical" evidence="16">
    <location>
        <begin position="143"/>
        <end position="162"/>
    </location>
</feature>
<evidence type="ECO:0000256" key="7">
    <source>
        <dbReference type="ARBA" id="ARBA00022771"/>
    </source>
</evidence>
<dbReference type="SUPFAM" id="SSF52833">
    <property type="entry name" value="Thioredoxin-like"/>
    <property type="match status" value="1"/>
</dbReference>
<evidence type="ECO:0000256" key="2">
    <source>
        <dbReference type="ARBA" id="ARBA00004173"/>
    </source>
</evidence>
<dbReference type="GO" id="GO:0008270">
    <property type="term" value="F:zinc ion binding"/>
    <property type="evidence" value="ECO:0007669"/>
    <property type="project" value="UniProtKB-KW"/>
</dbReference>
<dbReference type="InterPro" id="IPR022656">
    <property type="entry name" value="XPA_C"/>
</dbReference>
<dbReference type="InterPro" id="IPR009061">
    <property type="entry name" value="DNA-bd_dom_put_sf"/>
</dbReference>
<feature type="region of interest" description="Disordered" evidence="15">
    <location>
        <begin position="249"/>
        <end position="283"/>
    </location>
</feature>